<dbReference type="EMBL" id="QKWP01000197">
    <property type="protein sequence ID" value="RIB24906.1"/>
    <property type="molecule type" value="Genomic_DNA"/>
</dbReference>
<organism evidence="1 2">
    <name type="scientific">Gigaspora rosea</name>
    <dbReference type="NCBI Taxonomy" id="44941"/>
    <lineage>
        <taxon>Eukaryota</taxon>
        <taxon>Fungi</taxon>
        <taxon>Fungi incertae sedis</taxon>
        <taxon>Mucoromycota</taxon>
        <taxon>Glomeromycotina</taxon>
        <taxon>Glomeromycetes</taxon>
        <taxon>Diversisporales</taxon>
        <taxon>Gigasporaceae</taxon>
        <taxon>Gigaspora</taxon>
    </lineage>
</organism>
<proteinExistence type="predicted"/>
<sequence>MLRKPNERMKREPKNCPSATKICEILEKWQSDKNILSELTKFDELLKNIKSTQIQTHPEDIYKSKFIEYTTSLCQASGMNKLKIAE</sequence>
<keyword evidence="2" id="KW-1185">Reference proteome</keyword>
<gene>
    <name evidence="1" type="ORF">C2G38_2167409</name>
</gene>
<name>A0A397W0R8_9GLOM</name>
<protein>
    <submittedName>
        <fullName evidence="1">Uncharacterized protein</fullName>
    </submittedName>
</protein>
<reference evidence="1 2" key="1">
    <citation type="submission" date="2018-06" db="EMBL/GenBank/DDBJ databases">
        <title>Comparative genomics reveals the genomic features of Rhizophagus irregularis, R. cerebriforme, R. diaphanum and Gigaspora rosea, and their symbiotic lifestyle signature.</title>
        <authorList>
            <person name="Morin E."/>
            <person name="San Clemente H."/>
            <person name="Chen E.C.H."/>
            <person name="De La Providencia I."/>
            <person name="Hainaut M."/>
            <person name="Kuo A."/>
            <person name="Kohler A."/>
            <person name="Murat C."/>
            <person name="Tang N."/>
            <person name="Roy S."/>
            <person name="Loubradou J."/>
            <person name="Henrissat B."/>
            <person name="Grigoriev I.V."/>
            <person name="Corradi N."/>
            <person name="Roux C."/>
            <person name="Martin F.M."/>
        </authorList>
    </citation>
    <scope>NUCLEOTIDE SEQUENCE [LARGE SCALE GENOMIC DNA]</scope>
    <source>
        <strain evidence="1 2">DAOM 194757</strain>
    </source>
</reference>
<dbReference type="AlphaFoldDB" id="A0A397W0R8"/>
<accession>A0A397W0R8</accession>
<dbReference type="OrthoDB" id="10490942at2759"/>
<dbReference type="Proteomes" id="UP000266673">
    <property type="component" value="Unassembled WGS sequence"/>
</dbReference>
<evidence type="ECO:0000313" key="2">
    <source>
        <dbReference type="Proteomes" id="UP000266673"/>
    </source>
</evidence>
<evidence type="ECO:0000313" key="1">
    <source>
        <dbReference type="EMBL" id="RIB24906.1"/>
    </source>
</evidence>
<comment type="caution">
    <text evidence="1">The sequence shown here is derived from an EMBL/GenBank/DDBJ whole genome shotgun (WGS) entry which is preliminary data.</text>
</comment>